<sequence>MRFRFGVVVPPAVAGARPELLVVGSRAELGRWEPRGAVRLRPAGTAAGAGALALQEPGLWLGEVELAPDEATRDGAEPGRLDPFWYKFLKREPGGELSWEGNGPHHDRCCTYNENNLVDGVYCLPIGHWIEASGHTNEMKHTTDFYFNIAGHQAMHYSRPSADAAPGCVSPARASGEWTHCVRPLQCWCGPLYCSCVWLAPLRAGLEPEEGTVLSHGQEAGCVH</sequence>
<reference evidence="2" key="1">
    <citation type="submission" date="2025-08" db="UniProtKB">
        <authorList>
            <consortium name="RefSeq"/>
        </authorList>
    </citation>
    <scope>IDENTIFICATION</scope>
</reference>
<evidence type="ECO:0000313" key="2">
    <source>
        <dbReference type="RefSeq" id="XP_073928792.1"/>
    </source>
</evidence>
<dbReference type="RefSeq" id="XP_073928792.1">
    <property type="nucleotide sequence ID" value="XM_074072691.1"/>
</dbReference>
<dbReference type="Proteomes" id="UP001732720">
    <property type="component" value="Chromosome 1"/>
</dbReference>
<keyword evidence="1" id="KW-1185">Reference proteome</keyword>
<gene>
    <name evidence="2" type="primary">Epm2a</name>
</gene>
<proteinExistence type="predicted"/>
<evidence type="ECO:0000313" key="1">
    <source>
        <dbReference type="Proteomes" id="UP001732720"/>
    </source>
</evidence>
<name>A0AC58MHA0_CASCN</name>
<accession>A0AC58MHA0</accession>
<protein>
    <submittedName>
        <fullName evidence="2">Laforin isoform X5</fullName>
    </submittedName>
</protein>
<organism evidence="1 2">
    <name type="scientific">Castor canadensis</name>
    <name type="common">American beaver</name>
    <dbReference type="NCBI Taxonomy" id="51338"/>
    <lineage>
        <taxon>Eukaryota</taxon>
        <taxon>Metazoa</taxon>
        <taxon>Chordata</taxon>
        <taxon>Craniata</taxon>
        <taxon>Vertebrata</taxon>
        <taxon>Euteleostomi</taxon>
        <taxon>Mammalia</taxon>
        <taxon>Eutheria</taxon>
        <taxon>Euarchontoglires</taxon>
        <taxon>Glires</taxon>
        <taxon>Rodentia</taxon>
        <taxon>Castorimorpha</taxon>
        <taxon>Castoridae</taxon>
        <taxon>Castor</taxon>
    </lineage>
</organism>